<dbReference type="AlphaFoldDB" id="K0TAK3"/>
<feature type="non-terminal residue" evidence="1">
    <location>
        <position position="1"/>
    </location>
</feature>
<reference evidence="1 2" key="1">
    <citation type="journal article" date="2012" name="Genome Biol.">
        <title>Genome and low-iron response of an oceanic diatom adapted to chronic iron limitation.</title>
        <authorList>
            <person name="Lommer M."/>
            <person name="Specht M."/>
            <person name="Roy A.S."/>
            <person name="Kraemer L."/>
            <person name="Andreson R."/>
            <person name="Gutowska M.A."/>
            <person name="Wolf J."/>
            <person name="Bergner S.V."/>
            <person name="Schilhabel M.B."/>
            <person name="Klostermeier U.C."/>
            <person name="Beiko R.G."/>
            <person name="Rosenstiel P."/>
            <person name="Hippler M."/>
            <person name="Laroche J."/>
        </authorList>
    </citation>
    <scope>NUCLEOTIDE SEQUENCE [LARGE SCALE GENOMIC DNA]</scope>
    <source>
        <strain evidence="1 2">CCMP1005</strain>
    </source>
</reference>
<dbReference type="EMBL" id="AGNL01008494">
    <property type="protein sequence ID" value="EJK70466.1"/>
    <property type="molecule type" value="Genomic_DNA"/>
</dbReference>
<accession>K0TAK3</accession>
<organism evidence="1 2">
    <name type="scientific">Thalassiosira oceanica</name>
    <name type="common">Marine diatom</name>
    <dbReference type="NCBI Taxonomy" id="159749"/>
    <lineage>
        <taxon>Eukaryota</taxon>
        <taxon>Sar</taxon>
        <taxon>Stramenopiles</taxon>
        <taxon>Ochrophyta</taxon>
        <taxon>Bacillariophyta</taxon>
        <taxon>Coscinodiscophyceae</taxon>
        <taxon>Thalassiosirophycidae</taxon>
        <taxon>Thalassiosirales</taxon>
        <taxon>Thalassiosiraceae</taxon>
        <taxon>Thalassiosira</taxon>
    </lineage>
</organism>
<protein>
    <submittedName>
        <fullName evidence="1">Uncharacterized protein</fullName>
    </submittedName>
</protein>
<dbReference type="OrthoDB" id="48776at2759"/>
<gene>
    <name evidence="1" type="ORF">THAOC_08173</name>
</gene>
<evidence type="ECO:0000313" key="2">
    <source>
        <dbReference type="Proteomes" id="UP000266841"/>
    </source>
</evidence>
<dbReference type="Proteomes" id="UP000266841">
    <property type="component" value="Unassembled WGS sequence"/>
</dbReference>
<comment type="caution">
    <text evidence="1">The sequence shown here is derived from an EMBL/GenBank/DDBJ whole genome shotgun (WGS) entry which is preliminary data.</text>
</comment>
<evidence type="ECO:0000313" key="1">
    <source>
        <dbReference type="EMBL" id="EJK70466.1"/>
    </source>
</evidence>
<name>K0TAK3_THAOC</name>
<keyword evidence="2" id="KW-1185">Reference proteome</keyword>
<proteinExistence type="predicted"/>
<sequence length="96" mass="10740">VAKCVSVVIRCTCKLNLVDSVVETLLRFTKVRTSMTAHFMDRYRESLESALSGAELKEYYSGHGGKVTHEKNRIGLLHQGTSALPSWVTNVKRSRS</sequence>